<keyword evidence="8" id="KW-1185">Reference proteome</keyword>
<dbReference type="SMART" id="SM00327">
    <property type="entry name" value="VWA"/>
    <property type="match status" value="1"/>
</dbReference>
<organism evidence="7 8">
    <name type="scientific">Rhodopirellula sallentina SM41</name>
    <dbReference type="NCBI Taxonomy" id="1263870"/>
    <lineage>
        <taxon>Bacteria</taxon>
        <taxon>Pseudomonadati</taxon>
        <taxon>Planctomycetota</taxon>
        <taxon>Planctomycetia</taxon>
        <taxon>Pirellulales</taxon>
        <taxon>Pirellulaceae</taxon>
        <taxon>Rhodopirellula</taxon>
    </lineage>
</organism>
<feature type="domain" description="VWFA" evidence="6">
    <location>
        <begin position="91"/>
        <end position="304"/>
    </location>
</feature>
<dbReference type="InterPro" id="IPR036465">
    <property type="entry name" value="vWFA_dom_sf"/>
</dbReference>
<accession>M5U6G0</accession>
<protein>
    <submittedName>
        <fullName evidence="7">BatA aerotolerance operon protein</fullName>
    </submittedName>
</protein>
<evidence type="ECO:0000256" key="1">
    <source>
        <dbReference type="ARBA" id="ARBA00022475"/>
    </source>
</evidence>
<keyword evidence="3 5" id="KW-1133">Transmembrane helix</keyword>
<dbReference type="PROSITE" id="PS50234">
    <property type="entry name" value="VWFA"/>
    <property type="match status" value="1"/>
</dbReference>
<name>M5U6G0_9BACT</name>
<evidence type="ECO:0000256" key="3">
    <source>
        <dbReference type="ARBA" id="ARBA00022989"/>
    </source>
</evidence>
<dbReference type="Pfam" id="PF07584">
    <property type="entry name" value="BatA"/>
    <property type="match status" value="1"/>
</dbReference>
<dbReference type="InterPro" id="IPR050768">
    <property type="entry name" value="UPF0353/GerABKA_families"/>
</dbReference>
<dbReference type="AlphaFoldDB" id="M5U6G0"/>
<reference evidence="7 8" key="1">
    <citation type="journal article" date="2013" name="Mar. Genomics">
        <title>Expression of sulfatases in Rhodopirellula baltica and the diversity of sulfatases in the genus Rhodopirellula.</title>
        <authorList>
            <person name="Wegner C.E."/>
            <person name="Richter-Heitmann T."/>
            <person name="Klindworth A."/>
            <person name="Klockow C."/>
            <person name="Richter M."/>
            <person name="Achstetter T."/>
            <person name="Glockner F.O."/>
            <person name="Harder J."/>
        </authorList>
    </citation>
    <scope>NUCLEOTIDE SEQUENCE [LARGE SCALE GENOMIC DNA]</scope>
    <source>
        <strain evidence="7 8">SM41</strain>
    </source>
</reference>
<evidence type="ECO:0000256" key="5">
    <source>
        <dbReference type="SAM" id="Phobius"/>
    </source>
</evidence>
<evidence type="ECO:0000313" key="8">
    <source>
        <dbReference type="Proteomes" id="UP000011885"/>
    </source>
</evidence>
<dbReference type="PANTHER" id="PTHR22550:SF5">
    <property type="entry name" value="LEUCINE ZIPPER PROTEIN 4"/>
    <property type="match status" value="1"/>
</dbReference>
<gene>
    <name evidence="7" type="ORF">RSSM_01559</name>
</gene>
<dbReference type="PANTHER" id="PTHR22550">
    <property type="entry name" value="SPORE GERMINATION PROTEIN"/>
    <property type="match status" value="1"/>
</dbReference>
<feature type="transmembrane region" description="Helical" evidence="5">
    <location>
        <begin position="338"/>
        <end position="357"/>
    </location>
</feature>
<dbReference type="Proteomes" id="UP000011885">
    <property type="component" value="Unassembled WGS sequence"/>
</dbReference>
<evidence type="ECO:0000256" key="2">
    <source>
        <dbReference type="ARBA" id="ARBA00022692"/>
    </source>
</evidence>
<dbReference type="EMBL" id="ANOH01000115">
    <property type="protein sequence ID" value="EMI57030.1"/>
    <property type="molecule type" value="Genomic_DNA"/>
</dbReference>
<keyword evidence="4 5" id="KW-0472">Membrane</keyword>
<keyword evidence="2 5" id="KW-0812">Transmembrane</keyword>
<evidence type="ECO:0000259" key="6">
    <source>
        <dbReference type="PROSITE" id="PS50234"/>
    </source>
</evidence>
<proteinExistence type="predicted"/>
<feature type="transmembrane region" description="Helical" evidence="5">
    <location>
        <begin position="54"/>
        <end position="74"/>
    </location>
</feature>
<dbReference type="InterPro" id="IPR002035">
    <property type="entry name" value="VWF_A"/>
</dbReference>
<dbReference type="RefSeq" id="WP_008676025.1">
    <property type="nucleotide sequence ID" value="NZ_ANOH01000115.1"/>
</dbReference>
<sequence length="361" mass="40216">MMLSLFHSPAYLLLLLIIPFLAWRRFFSNRDQASVPFSNLDAAFQLPRTLRQRLIWLPDVLLLIALSVLIVALARPRDGRQRTVSSSEGIAIELVVDRSGSMQAMDFRIDGERVDRLRAIKNVVAKFVLGGDELEGRFNDLVGLATFAGYADAITPPTLDHGFLVGTLNQTQIVDQRNEDGTAIGDAIALATEKLNALDARQDSKIKSKIIILLTDGESNAGALEPLQAAELAETLGIKVYTIGVGTKGQAPFPVRDPFSGREVLRAMEVNIDEDTLTQIAEKTGGRYFRATDTDSLESIYREIDELEKTKVESKQFVEYRELAVEDYPTRWATVPPLLSIVMVLLLIRIALQTFWLRELT</sequence>
<dbReference type="Pfam" id="PF00092">
    <property type="entry name" value="VWA"/>
    <property type="match status" value="1"/>
</dbReference>
<dbReference type="InterPro" id="IPR024163">
    <property type="entry name" value="Aerotolerance_reg_N"/>
</dbReference>
<comment type="caution">
    <text evidence="7">The sequence shown here is derived from an EMBL/GenBank/DDBJ whole genome shotgun (WGS) entry which is preliminary data.</text>
</comment>
<evidence type="ECO:0000256" key="4">
    <source>
        <dbReference type="ARBA" id="ARBA00023136"/>
    </source>
</evidence>
<dbReference type="SUPFAM" id="SSF53300">
    <property type="entry name" value="vWA-like"/>
    <property type="match status" value="1"/>
</dbReference>
<dbReference type="PATRIC" id="fig|1263870.3.peg.1669"/>
<dbReference type="Gene3D" id="3.40.50.410">
    <property type="entry name" value="von Willebrand factor, type A domain"/>
    <property type="match status" value="1"/>
</dbReference>
<evidence type="ECO:0000313" key="7">
    <source>
        <dbReference type="EMBL" id="EMI57030.1"/>
    </source>
</evidence>
<keyword evidence="1" id="KW-1003">Cell membrane</keyword>